<dbReference type="EMBL" id="AGAY01000069">
    <property type="protein sequence ID" value="EGY51787.1"/>
    <property type="molecule type" value="Genomic_DNA"/>
</dbReference>
<dbReference type="Proteomes" id="UP000003019">
    <property type="component" value="Unassembled WGS sequence"/>
</dbReference>
<dbReference type="STRING" id="1032488.HMPREF9371_2000"/>
<gene>
    <name evidence="1" type="primary">gcpE</name>
    <name evidence="1" type="ORF">HMPREF9371_2000</name>
</gene>
<keyword evidence="1" id="KW-0560">Oxidoreductase</keyword>
<proteinExistence type="predicted"/>
<accession>G4CK60</accession>
<reference evidence="1 2" key="1">
    <citation type="submission" date="2011-05" db="EMBL/GenBank/DDBJ databases">
        <authorList>
            <person name="Muzny D."/>
            <person name="Qin X."/>
            <person name="Deng J."/>
            <person name="Jiang H."/>
            <person name="Liu Y."/>
            <person name="Qu J."/>
            <person name="Song X.-Z."/>
            <person name="Zhang L."/>
            <person name="Thornton R."/>
            <person name="Coyle M."/>
            <person name="Francisco L."/>
            <person name="Jackson L."/>
            <person name="Javaid M."/>
            <person name="Korchina V."/>
            <person name="Kovar C."/>
            <person name="Mata R."/>
            <person name="Mathew T."/>
            <person name="Ngo R."/>
            <person name="Nguyen L."/>
            <person name="Nguyen N."/>
            <person name="Okwuonu G."/>
            <person name="Ongeri F."/>
            <person name="Pham C."/>
            <person name="Simmons D."/>
            <person name="Wilczek-Boney K."/>
            <person name="Hale W."/>
            <person name="Jakkamsetti A."/>
            <person name="Pham P."/>
            <person name="Ruth R."/>
            <person name="San Lucas F."/>
            <person name="Warren J."/>
            <person name="Zhang J."/>
            <person name="Zhao Z."/>
            <person name="Zhou C."/>
            <person name="Zhu D."/>
            <person name="Lee S."/>
            <person name="Bess C."/>
            <person name="Blankenburg K."/>
            <person name="Forbes L."/>
            <person name="Fu Q."/>
            <person name="Gubbala S."/>
            <person name="Hirani K."/>
            <person name="Jayaseelan J.C."/>
            <person name="Lara F."/>
            <person name="Munidasa M."/>
            <person name="Palculict T."/>
            <person name="Patil S."/>
            <person name="Pu L.-L."/>
            <person name="Saada N."/>
            <person name="Tang L."/>
            <person name="Weissenberger G."/>
            <person name="Zhu Y."/>
            <person name="Hemphill L."/>
            <person name="Shang Y."/>
            <person name="Youmans B."/>
            <person name="Ayvaz T."/>
            <person name="Ross M."/>
            <person name="Santibanez J."/>
            <person name="Aqrawi P."/>
            <person name="Gross S."/>
            <person name="Joshi V."/>
            <person name="Fowler G."/>
            <person name="Nazareth L."/>
            <person name="Reid J."/>
            <person name="Worley K."/>
            <person name="Petrosino J."/>
            <person name="Highlander S."/>
            <person name="Gibbs R."/>
        </authorList>
    </citation>
    <scope>NUCLEOTIDE SEQUENCE [LARGE SCALE GENOMIC DNA]</scope>
    <source>
        <strain evidence="1 2">871</strain>
    </source>
</reference>
<evidence type="ECO:0000313" key="2">
    <source>
        <dbReference type="Proteomes" id="UP000003019"/>
    </source>
</evidence>
<organism evidence="1 2">
    <name type="scientific">Neisseria shayeganii 871</name>
    <dbReference type="NCBI Taxonomy" id="1032488"/>
    <lineage>
        <taxon>Bacteria</taxon>
        <taxon>Pseudomonadati</taxon>
        <taxon>Pseudomonadota</taxon>
        <taxon>Betaproteobacteria</taxon>
        <taxon>Neisseriales</taxon>
        <taxon>Neisseriaceae</taxon>
        <taxon>Neisseria</taxon>
    </lineage>
</organism>
<comment type="caution">
    <text evidence="1">The sequence shown here is derived from an EMBL/GenBank/DDBJ whole genome shotgun (WGS) entry which is preliminary data.</text>
</comment>
<dbReference type="HOGENOM" id="CLU_3063862_0_0_4"/>
<dbReference type="EC" id="1.17.7.1" evidence="1"/>
<protein>
    <submittedName>
        <fullName evidence="1">GcpE protein</fullName>
        <ecNumber evidence="1">1.17.7.1</ecNumber>
    </submittedName>
</protein>
<name>G4CK60_9NEIS</name>
<dbReference type="GO" id="GO:0046429">
    <property type="term" value="F:4-hydroxy-3-methylbut-2-en-1-yl diphosphate synthase activity (ferredoxin)"/>
    <property type="evidence" value="ECO:0007669"/>
    <property type="project" value="UniProtKB-EC"/>
</dbReference>
<evidence type="ECO:0000313" key="1">
    <source>
        <dbReference type="EMBL" id="EGY51787.1"/>
    </source>
</evidence>
<sequence length="53" mass="6024">MSNRPLWRIPGIRAWSLEALGKLENGTSEGAHFLGRAVVFLLLRCNKYLPSKR</sequence>
<dbReference type="AlphaFoldDB" id="G4CK60"/>
<keyword evidence="2" id="KW-1185">Reference proteome</keyword>